<gene>
    <name evidence="3" type="ORF">Taro_011204</name>
</gene>
<dbReference type="OrthoDB" id="1906194at2759"/>
<comment type="caution">
    <text evidence="3">The sequence shown here is derived from an EMBL/GenBank/DDBJ whole genome shotgun (WGS) entry which is preliminary data.</text>
</comment>
<feature type="transmembrane region" description="Helical" evidence="1">
    <location>
        <begin position="29"/>
        <end position="58"/>
    </location>
</feature>
<evidence type="ECO:0000256" key="1">
    <source>
        <dbReference type="SAM" id="Phobius"/>
    </source>
</evidence>
<name>A0A843U5G0_COLES</name>
<sequence>MSGGVGDVRQPKEEDPAAHRHRFLSFRHLNVLAVATVLSATGMVPLADLAFFAFSLAYVPLLARFAFPAAATAPEPPVFSGRETRALGRYVLLGAAVGLLGPTAYILAGVLGFGSREGSAAAAPHLFLLSCQVFMEGVTFAGHFSLPVRAFVPVFYNSKRMFTIADWLRAEMEAAAAEGEEQEGLTTWRRRLLLHPGRWLAMANLVFWAFNLFCFLLPVYVPRVFKRYYGQKLNTS</sequence>
<protein>
    <recommendedName>
        <fullName evidence="2">DUF7733 domain-containing protein</fullName>
    </recommendedName>
</protein>
<reference evidence="3" key="1">
    <citation type="submission" date="2017-07" db="EMBL/GenBank/DDBJ databases">
        <title>Taro Niue Genome Assembly and Annotation.</title>
        <authorList>
            <person name="Atibalentja N."/>
            <person name="Keating K."/>
            <person name="Fields C.J."/>
        </authorList>
    </citation>
    <scope>NUCLEOTIDE SEQUENCE</scope>
    <source>
        <strain evidence="3">Niue_2</strain>
        <tissue evidence="3">Leaf</tissue>
    </source>
</reference>
<dbReference type="Pfam" id="PF24867">
    <property type="entry name" value="DUF7733"/>
    <property type="match status" value="1"/>
</dbReference>
<dbReference type="InterPro" id="IPR056635">
    <property type="entry name" value="DUF7733"/>
</dbReference>
<dbReference type="PANTHER" id="PTHR33829:SF1">
    <property type="entry name" value="TRANSMEMBRANE PROTEIN"/>
    <property type="match status" value="1"/>
</dbReference>
<proteinExistence type="predicted"/>
<feature type="transmembrane region" description="Helical" evidence="1">
    <location>
        <begin position="126"/>
        <end position="146"/>
    </location>
</feature>
<keyword evidence="1" id="KW-1133">Transmembrane helix</keyword>
<dbReference type="AlphaFoldDB" id="A0A843U5G0"/>
<feature type="domain" description="DUF7733" evidence="2">
    <location>
        <begin position="24"/>
        <end position="229"/>
    </location>
</feature>
<evidence type="ECO:0000313" key="3">
    <source>
        <dbReference type="EMBL" id="MQL78761.1"/>
    </source>
</evidence>
<evidence type="ECO:0000313" key="4">
    <source>
        <dbReference type="Proteomes" id="UP000652761"/>
    </source>
</evidence>
<dbReference type="PANTHER" id="PTHR33829">
    <property type="entry name" value="OSJNBA0044M19.10 PROTEIN"/>
    <property type="match status" value="1"/>
</dbReference>
<keyword evidence="1" id="KW-0812">Transmembrane</keyword>
<dbReference type="EMBL" id="NMUH01000416">
    <property type="protein sequence ID" value="MQL78761.1"/>
    <property type="molecule type" value="Genomic_DNA"/>
</dbReference>
<feature type="transmembrane region" description="Helical" evidence="1">
    <location>
        <begin position="199"/>
        <end position="221"/>
    </location>
</feature>
<organism evidence="3 4">
    <name type="scientific">Colocasia esculenta</name>
    <name type="common">Wild taro</name>
    <name type="synonym">Arum esculentum</name>
    <dbReference type="NCBI Taxonomy" id="4460"/>
    <lineage>
        <taxon>Eukaryota</taxon>
        <taxon>Viridiplantae</taxon>
        <taxon>Streptophyta</taxon>
        <taxon>Embryophyta</taxon>
        <taxon>Tracheophyta</taxon>
        <taxon>Spermatophyta</taxon>
        <taxon>Magnoliopsida</taxon>
        <taxon>Liliopsida</taxon>
        <taxon>Araceae</taxon>
        <taxon>Aroideae</taxon>
        <taxon>Colocasieae</taxon>
        <taxon>Colocasia</taxon>
    </lineage>
</organism>
<keyword evidence="1" id="KW-0472">Membrane</keyword>
<feature type="transmembrane region" description="Helical" evidence="1">
    <location>
        <begin position="90"/>
        <end position="114"/>
    </location>
</feature>
<evidence type="ECO:0000259" key="2">
    <source>
        <dbReference type="Pfam" id="PF24867"/>
    </source>
</evidence>
<accession>A0A843U5G0</accession>
<keyword evidence="4" id="KW-1185">Reference proteome</keyword>
<dbReference type="Proteomes" id="UP000652761">
    <property type="component" value="Unassembled WGS sequence"/>
</dbReference>